<proteinExistence type="inferred from homology"/>
<comment type="pathway">
    <text evidence="1">Glycan metabolism; L-arabinan degradation.</text>
</comment>
<dbReference type="Proteomes" id="UP000256328">
    <property type="component" value="Unassembled WGS sequence"/>
</dbReference>
<dbReference type="AlphaFoldDB" id="A0A3D8SM08"/>
<comment type="caution">
    <text evidence="9">The sequence shown here is derived from an EMBL/GenBank/DDBJ whole genome shotgun (WGS) entry which is preliminary data.</text>
</comment>
<dbReference type="Pfam" id="PF20578">
    <property type="entry name" value="aBig_2"/>
    <property type="match status" value="1"/>
</dbReference>
<dbReference type="InterPro" id="IPR013320">
    <property type="entry name" value="ConA-like_dom_sf"/>
</dbReference>
<sequence>MHLYWIVAPTLALAASNKHQNLTTNITAALGAVTVTNLNDVRSNLFLPWQSEGLNITWQSSNASIISCDGIVQRPSFDDQVTLTASIDYEGVLQQREFVALVRKAVDMAPFEGYAFAYFKGDSIASENIFLAASVGNNALQWQDLNGDQPILTSTLGTKGLRDPFIIRSPEGDTFYVIATDLSIGSGTPWADSVRNGSRYLEVWESHDLITWSTQRQVLVSPPTAGNTWAPEAYFDDSIGSYVVFWASSLYDEGDLNHTGSTYNRMLYSTTRDFVTFSDPVIWQDAGMSRIDSTVIKVDGIYYRFSKDEGYNGTGCSDIIEERSTDLRATLSSWTQVDACIGKKAGTGPVEGPTSFKSNPGDVNGDKYYLFLDEYTGRGYIPLETADISRPNWVVSNSSSLPKSPRHGTVISITASELTSLTTSNLSSIKAGQASTDAEILRYDFTLSKSGQLLDLSGNGRDATINGNVTVEGGIMRFDGVTDFVQLPDNLLAGVANLTVEIEVLIDDNQTTPYFIFGIGNTLSGSGNGYVYLSGDTTYHAGIASGNWQTEQTATSGSELPRGSWLNLTYTMGGSTSILYLNGAEVARNSNLSIKPSDIGNGSTTSNYIGHSTYNTDNLLKGQVKSFALYGRALSASEILSNSGNFTGIADVSLTNSSVLKFPPVVDSDIQGVIFPVFPGTDTTSLSPIFSTAAGVTTSPESGTAVDLTSNVTYTLSQGNTAIAEWTMKAVQAKSPVLPGLYADPNIAVFNQTYYIYPTTDGVPNWGGNVLYVWKSLDLVNWSRSEQPLLTLDGVNGNVPWADGNAWAPTIAERDGKYYLYFSGNNPTYNIKTIGAAVASSPEGPFTAQPTAMILNNETVTAGQAIDPDAFVDPVSGKYYLIWGNGNPLAAEFNDDMVSINWDTAIEMQGLVDFREGMFLVYRQGLYHLTYSIDDTGSPNYRVGYATSEAPTGPWTYQGVILQKDVSQGILATGHNSIISVPGTDDWYIAYHRFAIPNGSGYQRETTIDKVTFDPTTGLIQVIKPTLTSVDPEPVPAANATKI</sequence>
<feature type="active site" description="Proton acceptor" evidence="6">
    <location>
        <position position="744"/>
    </location>
</feature>
<dbReference type="InterPro" id="IPR046780">
    <property type="entry name" value="aBig_2"/>
</dbReference>
<accession>A0A3D8SM08</accession>
<protein>
    <recommendedName>
        <fullName evidence="5">Endo-1,5-alpha-L-arabinanase A</fullName>
    </recommendedName>
</protein>
<dbReference type="Gene3D" id="2.60.40.2340">
    <property type="match status" value="1"/>
</dbReference>
<dbReference type="SUPFAM" id="SSF75005">
    <property type="entry name" value="Arabinanase/levansucrase/invertase"/>
    <property type="match status" value="2"/>
</dbReference>
<dbReference type="Gene3D" id="2.60.120.200">
    <property type="match status" value="1"/>
</dbReference>
<dbReference type="InterPro" id="IPR006710">
    <property type="entry name" value="Glyco_hydro_43"/>
</dbReference>
<dbReference type="GO" id="GO:0004553">
    <property type="term" value="F:hydrolase activity, hydrolyzing O-glycosyl compounds"/>
    <property type="evidence" value="ECO:0007669"/>
    <property type="project" value="InterPro"/>
</dbReference>
<evidence type="ECO:0000256" key="6">
    <source>
        <dbReference type="PIRSR" id="PIRSR606710-1"/>
    </source>
</evidence>
<feature type="site" description="Important for catalytic activity, responsible for pKa modulation of the active site Glu and correct orientation of both the proton donor and substrate" evidence="7">
    <location>
        <position position="867"/>
    </location>
</feature>
<dbReference type="InterPro" id="IPR050727">
    <property type="entry name" value="GH43_arabinanases"/>
</dbReference>
<evidence type="ECO:0000256" key="5">
    <source>
        <dbReference type="ARBA" id="ARBA00042202"/>
    </source>
</evidence>
<dbReference type="PANTHER" id="PTHR43301:SF3">
    <property type="entry name" value="ARABINAN ENDO-1,5-ALPHA-L-ARABINOSIDASE A-RELATED"/>
    <property type="match status" value="1"/>
</dbReference>
<dbReference type="Gene3D" id="2.115.10.20">
    <property type="entry name" value="Glycosyl hydrolase domain, family 43"/>
    <property type="match status" value="2"/>
</dbReference>
<feature type="active site" description="Proton donor" evidence="6">
    <location>
        <position position="916"/>
    </location>
</feature>
<evidence type="ECO:0000256" key="3">
    <source>
        <dbReference type="ARBA" id="ARBA00022801"/>
    </source>
</evidence>
<evidence type="ECO:0000313" key="9">
    <source>
        <dbReference type="EMBL" id="RDW87353.1"/>
    </source>
</evidence>
<keyword evidence="3 9" id="KW-0378">Hydrolase</keyword>
<dbReference type="Pfam" id="PF13385">
    <property type="entry name" value="Laminin_G_3"/>
    <property type="match status" value="1"/>
</dbReference>
<keyword evidence="10" id="KW-1185">Reference proteome</keyword>
<evidence type="ECO:0000313" key="10">
    <source>
        <dbReference type="Proteomes" id="UP000256328"/>
    </source>
</evidence>
<dbReference type="CDD" id="cd18828">
    <property type="entry name" value="GH43_BT3675-like"/>
    <property type="match status" value="1"/>
</dbReference>
<gene>
    <name evidence="9" type="ORF">BP5796_03047</name>
</gene>
<dbReference type="OrthoDB" id="19657at2759"/>
<reference evidence="9 10" key="1">
    <citation type="journal article" date="2018" name="IMA Fungus">
        <title>IMA Genome-F 9: Draft genome sequence of Annulohypoxylon stygium, Aspergillus mulundensis, Berkeleyomyces basicola (syn. Thielaviopsis basicola), Ceratocystis smalleyi, two Cercospora beticola strains, Coleophoma cylindrospora, Fusarium fracticaudum, Phialophora cf. hyalina, and Morchella septimelata.</title>
        <authorList>
            <person name="Wingfield B.D."/>
            <person name="Bills G.F."/>
            <person name="Dong Y."/>
            <person name="Huang W."/>
            <person name="Nel W.J."/>
            <person name="Swalarsk-Parry B.S."/>
            <person name="Vaghefi N."/>
            <person name="Wilken P.M."/>
            <person name="An Z."/>
            <person name="de Beer Z.W."/>
            <person name="De Vos L."/>
            <person name="Chen L."/>
            <person name="Duong T.A."/>
            <person name="Gao Y."/>
            <person name="Hammerbacher A."/>
            <person name="Kikkert J.R."/>
            <person name="Li Y."/>
            <person name="Li H."/>
            <person name="Li K."/>
            <person name="Li Q."/>
            <person name="Liu X."/>
            <person name="Ma X."/>
            <person name="Naidoo K."/>
            <person name="Pethybridge S.J."/>
            <person name="Sun J."/>
            <person name="Steenkamp E.T."/>
            <person name="van der Nest M.A."/>
            <person name="van Wyk S."/>
            <person name="Wingfield M.J."/>
            <person name="Xiong C."/>
            <person name="Yue Q."/>
            <person name="Zhang X."/>
        </authorList>
    </citation>
    <scope>NUCLEOTIDE SEQUENCE [LARGE SCALE GENOMIC DNA]</scope>
    <source>
        <strain evidence="9 10">BP5796</strain>
    </source>
</reference>
<dbReference type="GO" id="GO:0005975">
    <property type="term" value="P:carbohydrate metabolic process"/>
    <property type="evidence" value="ECO:0007669"/>
    <property type="project" value="InterPro"/>
</dbReference>
<dbReference type="Pfam" id="PF04616">
    <property type="entry name" value="Glyco_hydro_43"/>
    <property type="match status" value="1"/>
</dbReference>
<evidence type="ECO:0000259" key="8">
    <source>
        <dbReference type="Pfam" id="PF20578"/>
    </source>
</evidence>
<evidence type="ECO:0000256" key="2">
    <source>
        <dbReference type="ARBA" id="ARBA00009865"/>
    </source>
</evidence>
<dbReference type="PANTHER" id="PTHR43301">
    <property type="entry name" value="ARABINAN ENDO-1,5-ALPHA-L-ARABINOSIDASE"/>
    <property type="match status" value="1"/>
</dbReference>
<dbReference type="InterPro" id="IPR023296">
    <property type="entry name" value="Glyco_hydro_beta-prop_sf"/>
</dbReference>
<comment type="similarity">
    <text evidence="2">Belongs to the glycosyl hydrolase 43 family.</text>
</comment>
<dbReference type="CDD" id="cd08983">
    <property type="entry name" value="GH43_Bt3655-like"/>
    <property type="match status" value="1"/>
</dbReference>
<dbReference type="EMBL" id="PDLN01000004">
    <property type="protein sequence ID" value="RDW87353.1"/>
    <property type="molecule type" value="Genomic_DNA"/>
</dbReference>
<keyword evidence="4" id="KW-0326">Glycosidase</keyword>
<name>A0A3D8SM08_9HELO</name>
<evidence type="ECO:0000256" key="1">
    <source>
        <dbReference type="ARBA" id="ARBA00004834"/>
    </source>
</evidence>
<dbReference type="SUPFAM" id="SSF49899">
    <property type="entry name" value="Concanavalin A-like lectins/glucanases"/>
    <property type="match status" value="1"/>
</dbReference>
<evidence type="ECO:0000256" key="4">
    <source>
        <dbReference type="ARBA" id="ARBA00023295"/>
    </source>
</evidence>
<evidence type="ECO:0000256" key="7">
    <source>
        <dbReference type="PIRSR" id="PIRSR606710-2"/>
    </source>
</evidence>
<organism evidence="9 10">
    <name type="scientific">Coleophoma crateriformis</name>
    <dbReference type="NCBI Taxonomy" id="565419"/>
    <lineage>
        <taxon>Eukaryota</taxon>
        <taxon>Fungi</taxon>
        <taxon>Dikarya</taxon>
        <taxon>Ascomycota</taxon>
        <taxon>Pezizomycotina</taxon>
        <taxon>Leotiomycetes</taxon>
        <taxon>Helotiales</taxon>
        <taxon>Dermateaceae</taxon>
        <taxon>Coleophoma</taxon>
    </lineage>
</organism>
<feature type="domain" description="Atrophied bacterial Ig" evidence="8">
    <location>
        <begin position="33"/>
        <end position="104"/>
    </location>
</feature>